<dbReference type="SUPFAM" id="SSF52151">
    <property type="entry name" value="FabD/lysophospholipase-like"/>
    <property type="match status" value="1"/>
</dbReference>
<dbReference type="CDD" id="cd07199">
    <property type="entry name" value="Pat17_PNPLA8_PNPLA9_like"/>
    <property type="match status" value="1"/>
</dbReference>
<comment type="caution">
    <text evidence="6">The sequence shown here is derived from an EMBL/GenBank/DDBJ whole genome shotgun (WGS) entry which is preliminary data.</text>
</comment>
<dbReference type="Gene3D" id="3.40.1090.10">
    <property type="entry name" value="Cytosolic phospholipase A2 catalytic domain"/>
    <property type="match status" value="1"/>
</dbReference>
<evidence type="ECO:0000313" key="6">
    <source>
        <dbReference type="EMBL" id="ORV44226.1"/>
    </source>
</evidence>
<reference evidence="6 7" key="1">
    <citation type="submission" date="2016-01" db="EMBL/GenBank/DDBJ databases">
        <title>The new phylogeny of the genus Mycobacterium.</title>
        <authorList>
            <person name="Tarcisio F."/>
            <person name="Conor M."/>
            <person name="Antonella G."/>
            <person name="Elisabetta G."/>
            <person name="Giulia F.S."/>
            <person name="Sara T."/>
            <person name="Anna F."/>
            <person name="Clotilde B."/>
            <person name="Roberto B."/>
            <person name="Veronica D.S."/>
            <person name="Fabio R."/>
            <person name="Monica P."/>
            <person name="Olivier J."/>
            <person name="Enrico T."/>
            <person name="Nicola S."/>
        </authorList>
    </citation>
    <scope>NUCLEOTIDE SEQUENCE [LARGE SCALE GENOMIC DNA]</scope>
    <source>
        <strain evidence="6 7">ATCC 27353</strain>
    </source>
</reference>
<dbReference type="GO" id="GO:0019369">
    <property type="term" value="P:arachidonate metabolic process"/>
    <property type="evidence" value="ECO:0007669"/>
    <property type="project" value="TreeGrafter"/>
</dbReference>
<dbReference type="GO" id="GO:0016042">
    <property type="term" value="P:lipid catabolic process"/>
    <property type="evidence" value="ECO:0007669"/>
    <property type="project" value="UniProtKB-UniRule"/>
</dbReference>
<proteinExistence type="predicted"/>
<evidence type="ECO:0000256" key="2">
    <source>
        <dbReference type="ARBA" id="ARBA00022963"/>
    </source>
</evidence>
<dbReference type="Proteomes" id="UP000193465">
    <property type="component" value="Unassembled WGS sequence"/>
</dbReference>
<dbReference type="PANTHER" id="PTHR24185">
    <property type="entry name" value="CALCIUM-INDEPENDENT PHOSPHOLIPASE A2-GAMMA"/>
    <property type="match status" value="1"/>
</dbReference>
<name>A0A1X1TIA4_9MYCO</name>
<protein>
    <recommendedName>
        <fullName evidence="5">PNPLA domain-containing protein</fullName>
    </recommendedName>
</protein>
<evidence type="ECO:0000313" key="7">
    <source>
        <dbReference type="Proteomes" id="UP000193465"/>
    </source>
</evidence>
<evidence type="ECO:0000256" key="4">
    <source>
        <dbReference type="PROSITE-ProRule" id="PRU01161"/>
    </source>
</evidence>
<keyword evidence="7" id="KW-1185">Reference proteome</keyword>
<keyword evidence="1 4" id="KW-0378">Hydrolase</keyword>
<dbReference type="AlphaFoldDB" id="A0A1X1TIA4"/>
<evidence type="ECO:0000259" key="5">
    <source>
        <dbReference type="PROSITE" id="PS51635"/>
    </source>
</evidence>
<dbReference type="GO" id="GO:0047499">
    <property type="term" value="F:calcium-independent phospholipase A2 activity"/>
    <property type="evidence" value="ECO:0007669"/>
    <property type="project" value="TreeGrafter"/>
</dbReference>
<feature type="short sequence motif" description="DGA/G" evidence="4">
    <location>
        <begin position="204"/>
        <end position="206"/>
    </location>
</feature>
<feature type="short sequence motif" description="GXSXG" evidence="4">
    <location>
        <begin position="40"/>
        <end position="44"/>
    </location>
</feature>
<evidence type="ECO:0000256" key="3">
    <source>
        <dbReference type="ARBA" id="ARBA00023098"/>
    </source>
</evidence>
<evidence type="ECO:0000256" key="1">
    <source>
        <dbReference type="ARBA" id="ARBA00022801"/>
    </source>
</evidence>
<dbReference type="EMBL" id="LQOT01000051">
    <property type="protein sequence ID" value="ORV44226.1"/>
    <property type="molecule type" value="Genomic_DNA"/>
</dbReference>
<keyword evidence="2 4" id="KW-0442">Lipid degradation</keyword>
<dbReference type="PROSITE" id="PS51635">
    <property type="entry name" value="PNPLA"/>
    <property type="match status" value="1"/>
</dbReference>
<accession>A0A1X1TIA4</accession>
<feature type="short sequence motif" description="GXGXXG" evidence="4">
    <location>
        <begin position="8"/>
        <end position="13"/>
    </location>
</feature>
<keyword evidence="3 4" id="KW-0443">Lipid metabolism</keyword>
<dbReference type="RefSeq" id="WP_085129534.1">
    <property type="nucleotide sequence ID" value="NZ_LQOT01000051.1"/>
</dbReference>
<dbReference type="InterPro" id="IPR016035">
    <property type="entry name" value="Acyl_Trfase/lysoPLipase"/>
</dbReference>
<feature type="domain" description="PNPLA" evidence="5">
    <location>
        <begin position="4"/>
        <end position="217"/>
    </location>
</feature>
<feature type="active site" description="Nucleophile" evidence="4">
    <location>
        <position position="42"/>
    </location>
</feature>
<dbReference type="InterPro" id="IPR002641">
    <property type="entry name" value="PNPLA_dom"/>
</dbReference>
<organism evidence="6 7">
    <name type="scientific">Mycolicibacter engbaekii</name>
    <dbReference type="NCBI Taxonomy" id="188915"/>
    <lineage>
        <taxon>Bacteria</taxon>
        <taxon>Bacillati</taxon>
        <taxon>Actinomycetota</taxon>
        <taxon>Actinomycetes</taxon>
        <taxon>Mycobacteriales</taxon>
        <taxon>Mycobacteriaceae</taxon>
        <taxon>Mycolicibacter</taxon>
    </lineage>
</organism>
<feature type="active site" description="Proton acceptor" evidence="4">
    <location>
        <position position="204"/>
    </location>
</feature>
<dbReference type="PANTHER" id="PTHR24185:SF1">
    <property type="entry name" value="CALCIUM-INDEPENDENT PHOSPHOLIPASE A2-GAMMA"/>
    <property type="match status" value="1"/>
</dbReference>
<sequence>MRVLSIDGGGTRGYLPALVLQELERRAGCPAAGLFDLIVGTSTGGIIGIGLAAGRSADELAQFYPRYGRAIFGGSDSRPRWKQRLIGPTGDFKKDWVTALRKVGSPFGGDAASGGNARHGVDGLEGALREVLGDVTLAEVSTSLIVTTYDAASDLPVLLTSRNAACRADHNLALHLVARATSAAPTYFPSLETTWAGATRRFIDGGVWANNPAHLGILEAITNGGAEPESVVLVSLGTGAAPAQASFRPELSWLGAALDTVALAMTVHTGDVLCQQYLKPGNYHRLQVVDPSIAGAMDDPSVERLSALDAAAKRLIAEKSDYLDQILRQLTVT</sequence>
<dbReference type="Pfam" id="PF01734">
    <property type="entry name" value="Patatin"/>
    <property type="match status" value="1"/>
</dbReference>
<dbReference type="GO" id="GO:0016020">
    <property type="term" value="C:membrane"/>
    <property type="evidence" value="ECO:0007669"/>
    <property type="project" value="TreeGrafter"/>
</dbReference>
<gene>
    <name evidence="6" type="ORF">AWC02_14985</name>
</gene>